<evidence type="ECO:0000256" key="1">
    <source>
        <dbReference type="SAM" id="MobiDB-lite"/>
    </source>
</evidence>
<reference evidence="3" key="1">
    <citation type="journal article" date="2023" name="Insect Mol. Biol.">
        <title>Genome sequencing provides insights into the evolution of gene families encoding plant cell wall-degrading enzymes in longhorned beetles.</title>
        <authorList>
            <person name="Shin N.R."/>
            <person name="Okamura Y."/>
            <person name="Kirsch R."/>
            <person name="Pauchet Y."/>
        </authorList>
    </citation>
    <scope>NUCLEOTIDE SEQUENCE</scope>
    <source>
        <strain evidence="3">RBIC_L_NR</strain>
    </source>
</reference>
<dbReference type="PANTHER" id="PTHR46599">
    <property type="entry name" value="PIGGYBAC TRANSPOSABLE ELEMENT-DERIVED PROTEIN 4"/>
    <property type="match status" value="1"/>
</dbReference>
<proteinExistence type="predicted"/>
<gene>
    <name evidence="3" type="ORF">NQ314_020245</name>
</gene>
<evidence type="ECO:0000259" key="2">
    <source>
        <dbReference type="Pfam" id="PF13843"/>
    </source>
</evidence>
<organism evidence="3 4">
    <name type="scientific">Rhamnusium bicolor</name>
    <dbReference type="NCBI Taxonomy" id="1586634"/>
    <lineage>
        <taxon>Eukaryota</taxon>
        <taxon>Metazoa</taxon>
        <taxon>Ecdysozoa</taxon>
        <taxon>Arthropoda</taxon>
        <taxon>Hexapoda</taxon>
        <taxon>Insecta</taxon>
        <taxon>Pterygota</taxon>
        <taxon>Neoptera</taxon>
        <taxon>Endopterygota</taxon>
        <taxon>Coleoptera</taxon>
        <taxon>Polyphaga</taxon>
        <taxon>Cucujiformia</taxon>
        <taxon>Chrysomeloidea</taxon>
        <taxon>Cerambycidae</taxon>
        <taxon>Lepturinae</taxon>
        <taxon>Rhagiini</taxon>
        <taxon>Rhamnusium</taxon>
    </lineage>
</organism>
<dbReference type="AlphaFoldDB" id="A0AAV8WNL9"/>
<accession>A0AAV8WNL9</accession>
<name>A0AAV8WNL9_9CUCU</name>
<feature type="region of interest" description="Disordered" evidence="1">
    <location>
        <begin position="1"/>
        <end position="30"/>
    </location>
</feature>
<evidence type="ECO:0000313" key="3">
    <source>
        <dbReference type="EMBL" id="KAJ8927296.1"/>
    </source>
</evidence>
<dbReference type="InterPro" id="IPR029526">
    <property type="entry name" value="PGBD"/>
</dbReference>
<protein>
    <recommendedName>
        <fullName evidence="2">PiggyBac transposable element-derived protein domain-containing protein</fullName>
    </recommendedName>
</protein>
<dbReference type="EMBL" id="JANEYF010005694">
    <property type="protein sequence ID" value="KAJ8927296.1"/>
    <property type="molecule type" value="Genomic_DNA"/>
</dbReference>
<dbReference type="Proteomes" id="UP001162156">
    <property type="component" value="Unassembled WGS sequence"/>
</dbReference>
<feature type="domain" description="PiggyBac transposable element-derived protein" evidence="2">
    <location>
        <begin position="106"/>
        <end position="295"/>
    </location>
</feature>
<keyword evidence="4" id="KW-1185">Reference proteome</keyword>
<comment type="caution">
    <text evidence="3">The sequence shown here is derived from an EMBL/GenBank/DDBJ whole genome shotgun (WGS) entry which is preliminary data.</text>
</comment>
<dbReference type="Pfam" id="PF13843">
    <property type="entry name" value="DDE_Tnp_1_7"/>
    <property type="match status" value="1"/>
</dbReference>
<sequence>MSSDEAFALLDEIPSDTGSITSEASSEDDVDVDDWNDIAVNQILENENIRDNSTEPDVDDWNSEDELPLSYFAKEIVVWTNDHTLATHPTPFDEPYGPNVSEVIETPLDTFLLFFTPEFLKKLVFDSNLYATQEHGDGFTPTNLEEIKCFFGINILMGLTKKPSYKDYWSSKFVMRDPIVSSAMSRDRFGWLLCHLRMNGNTLQPKKVRNGYDKLYKIRPMIDILTKQFLECYKPGENRSIDESMVKFKGRIGFRKYMPKKTHKKMGYKIWIRADQSGFVSEFQIYTGKVETTEKKSRRQGYH</sequence>
<dbReference type="PANTHER" id="PTHR46599:SF3">
    <property type="entry name" value="PIGGYBAC TRANSPOSABLE ELEMENT-DERIVED PROTEIN 4"/>
    <property type="match status" value="1"/>
</dbReference>
<evidence type="ECO:0000313" key="4">
    <source>
        <dbReference type="Proteomes" id="UP001162156"/>
    </source>
</evidence>